<evidence type="ECO:0000313" key="5">
    <source>
        <dbReference type="Proteomes" id="UP000717328"/>
    </source>
</evidence>
<feature type="chain" id="PRO_5040252317" evidence="3">
    <location>
        <begin position="21"/>
        <end position="276"/>
    </location>
</feature>
<sequence>MKFNLLTALVAGAALAQVGASPIRVFVVTEPHFRFGHAMGKANDNNPLPSNHHVAMLMRPASPDGAATKVMHKSCRGARMRQKAIEMSNAFRKALGLPLIDTGAHGIGNVVPNVPAHPPADGRVHILPFIGTPPTPFVPESDRIKSYESSPFNPMIAHPRPHHGHHHGHLRLGQRLRNSPFVERLHVALMALGPWEGRAVAFVLGCGIGVLLRMMWVLAIVSYRLVKGPREEEPRYTEILVVEEYDSDAENVPLAPPTYTYADEKKPLPTDAEVVN</sequence>
<dbReference type="AlphaFoldDB" id="A0A9P7KIP8"/>
<keyword evidence="2" id="KW-0472">Membrane</keyword>
<accession>A0A9P7KIP8</accession>
<gene>
    <name evidence="4" type="ORF">H0H81_001284</name>
</gene>
<dbReference type="OrthoDB" id="3233375at2759"/>
<reference evidence="4" key="1">
    <citation type="submission" date="2021-02" db="EMBL/GenBank/DDBJ databases">
        <authorList>
            <person name="Nieuwenhuis M."/>
            <person name="Van De Peppel L.J.J."/>
        </authorList>
    </citation>
    <scope>NUCLEOTIDE SEQUENCE</scope>
    <source>
        <strain evidence="4">D49</strain>
    </source>
</reference>
<name>A0A9P7KIP8_9AGAR</name>
<evidence type="ECO:0000256" key="3">
    <source>
        <dbReference type="SAM" id="SignalP"/>
    </source>
</evidence>
<feature type="region of interest" description="Disordered" evidence="1">
    <location>
        <begin position="256"/>
        <end position="276"/>
    </location>
</feature>
<keyword evidence="3" id="KW-0732">Signal</keyword>
<evidence type="ECO:0000313" key="4">
    <source>
        <dbReference type="EMBL" id="KAG5649965.1"/>
    </source>
</evidence>
<proteinExistence type="predicted"/>
<evidence type="ECO:0000256" key="1">
    <source>
        <dbReference type="SAM" id="MobiDB-lite"/>
    </source>
</evidence>
<feature type="transmembrane region" description="Helical" evidence="2">
    <location>
        <begin position="199"/>
        <end position="226"/>
    </location>
</feature>
<evidence type="ECO:0000256" key="2">
    <source>
        <dbReference type="SAM" id="Phobius"/>
    </source>
</evidence>
<comment type="caution">
    <text evidence="4">The sequence shown here is derived from an EMBL/GenBank/DDBJ whole genome shotgun (WGS) entry which is preliminary data.</text>
</comment>
<keyword evidence="5" id="KW-1185">Reference proteome</keyword>
<organism evidence="4 5">
    <name type="scientific">Sphagnurus paluster</name>
    <dbReference type="NCBI Taxonomy" id="117069"/>
    <lineage>
        <taxon>Eukaryota</taxon>
        <taxon>Fungi</taxon>
        <taxon>Dikarya</taxon>
        <taxon>Basidiomycota</taxon>
        <taxon>Agaricomycotina</taxon>
        <taxon>Agaricomycetes</taxon>
        <taxon>Agaricomycetidae</taxon>
        <taxon>Agaricales</taxon>
        <taxon>Tricholomatineae</taxon>
        <taxon>Lyophyllaceae</taxon>
        <taxon>Sphagnurus</taxon>
    </lineage>
</organism>
<dbReference type="Proteomes" id="UP000717328">
    <property type="component" value="Unassembled WGS sequence"/>
</dbReference>
<protein>
    <submittedName>
        <fullName evidence="4">Uncharacterized protein</fullName>
    </submittedName>
</protein>
<dbReference type="EMBL" id="JABCKI010000614">
    <property type="protein sequence ID" value="KAG5649965.1"/>
    <property type="molecule type" value="Genomic_DNA"/>
</dbReference>
<keyword evidence="2" id="KW-1133">Transmembrane helix</keyword>
<feature type="signal peptide" evidence="3">
    <location>
        <begin position="1"/>
        <end position="20"/>
    </location>
</feature>
<reference evidence="4" key="2">
    <citation type="submission" date="2021-10" db="EMBL/GenBank/DDBJ databases">
        <title>Phylogenomics reveals ancestral predisposition of the termite-cultivated fungus Termitomyces towards a domesticated lifestyle.</title>
        <authorList>
            <person name="Auxier B."/>
            <person name="Grum-Grzhimaylo A."/>
            <person name="Cardenas M.E."/>
            <person name="Lodge J.D."/>
            <person name="Laessoe T."/>
            <person name="Pedersen O."/>
            <person name="Smith M.E."/>
            <person name="Kuyper T.W."/>
            <person name="Franco-Molano E.A."/>
            <person name="Baroni T.J."/>
            <person name="Aanen D.K."/>
        </authorList>
    </citation>
    <scope>NUCLEOTIDE SEQUENCE</scope>
    <source>
        <strain evidence="4">D49</strain>
    </source>
</reference>
<keyword evidence="2" id="KW-0812">Transmembrane</keyword>